<name>A0A8D0EXL8_STROC</name>
<dbReference type="GO" id="GO:0046872">
    <property type="term" value="F:metal ion binding"/>
    <property type="evidence" value="ECO:0007669"/>
    <property type="project" value="UniProtKB-KW"/>
</dbReference>
<reference evidence="5" key="1">
    <citation type="submission" date="2025-08" db="UniProtKB">
        <authorList>
            <consortium name="Ensembl"/>
        </authorList>
    </citation>
    <scope>IDENTIFICATION</scope>
</reference>
<dbReference type="PANTHER" id="PTHR23299">
    <property type="entry name" value="METALLOTHIONEIN"/>
    <property type="match status" value="1"/>
</dbReference>
<dbReference type="GO" id="GO:0005737">
    <property type="term" value="C:cytoplasm"/>
    <property type="evidence" value="ECO:0007669"/>
    <property type="project" value="TreeGrafter"/>
</dbReference>
<dbReference type="FunFam" id="4.10.10.10:FF:000001">
    <property type="entry name" value="Metallothionein"/>
    <property type="match status" value="1"/>
</dbReference>
<dbReference type="GO" id="GO:0005634">
    <property type="term" value="C:nucleus"/>
    <property type="evidence" value="ECO:0007669"/>
    <property type="project" value="TreeGrafter"/>
</dbReference>
<organism evidence="5 6">
    <name type="scientific">Strix occidentalis caurina</name>
    <name type="common">northern spotted owl</name>
    <dbReference type="NCBI Taxonomy" id="311401"/>
    <lineage>
        <taxon>Eukaryota</taxon>
        <taxon>Metazoa</taxon>
        <taxon>Chordata</taxon>
        <taxon>Craniata</taxon>
        <taxon>Vertebrata</taxon>
        <taxon>Euteleostomi</taxon>
        <taxon>Archelosauria</taxon>
        <taxon>Archosauria</taxon>
        <taxon>Dinosauria</taxon>
        <taxon>Saurischia</taxon>
        <taxon>Theropoda</taxon>
        <taxon>Coelurosauria</taxon>
        <taxon>Aves</taxon>
        <taxon>Neognathae</taxon>
        <taxon>Neoaves</taxon>
        <taxon>Telluraves</taxon>
        <taxon>Strigiformes</taxon>
        <taxon>Strigidae</taxon>
        <taxon>Strix</taxon>
    </lineage>
</organism>
<sequence>INAGRPALLCTAASPAEPSRAEPSRAELNRAEPWTPRTARVLPVSVLRRAGAVPVPCRWVRADGRSPAPGDSCSCAGSCKCKNCRCRSCRKSCCSCCPATCSNCAKGCVCKEPASSKCSCCH</sequence>
<dbReference type="Ensembl" id="ENSSOCT00000008466.1">
    <property type="protein sequence ID" value="ENSSOCP00000008256.1"/>
    <property type="gene ID" value="ENSSOCG00000006316.1"/>
</dbReference>
<dbReference type="GO" id="GO:0010273">
    <property type="term" value="P:detoxification of copper ion"/>
    <property type="evidence" value="ECO:0007669"/>
    <property type="project" value="TreeGrafter"/>
</dbReference>
<dbReference type="SUPFAM" id="SSF57868">
    <property type="entry name" value="Metallothionein"/>
    <property type="match status" value="1"/>
</dbReference>
<comment type="similarity">
    <text evidence="1">Belongs to the metallothionein superfamily. Type 1 family.</text>
</comment>
<feature type="region of interest" description="Disordered" evidence="4">
    <location>
        <begin position="12"/>
        <end position="32"/>
    </location>
</feature>
<evidence type="ECO:0000256" key="4">
    <source>
        <dbReference type="SAM" id="MobiDB-lite"/>
    </source>
</evidence>
<dbReference type="InterPro" id="IPR018064">
    <property type="entry name" value="Metalthion_vert_metal_BS"/>
</dbReference>
<dbReference type="GO" id="GO:0071294">
    <property type="term" value="P:cellular response to zinc ion"/>
    <property type="evidence" value="ECO:0007669"/>
    <property type="project" value="TreeGrafter"/>
</dbReference>
<dbReference type="Gene3D" id="4.10.10.10">
    <property type="entry name" value="Metallothionein Isoform II"/>
    <property type="match status" value="1"/>
</dbReference>
<dbReference type="PROSITE" id="PS00203">
    <property type="entry name" value="METALLOTHIONEIN_VRT"/>
    <property type="match status" value="1"/>
</dbReference>
<dbReference type="InterPro" id="IPR000006">
    <property type="entry name" value="Metalthion_vert"/>
</dbReference>
<keyword evidence="6" id="KW-1185">Reference proteome</keyword>
<evidence type="ECO:0000256" key="2">
    <source>
        <dbReference type="ARBA" id="ARBA00022723"/>
    </source>
</evidence>
<dbReference type="PRINTS" id="PR00860">
    <property type="entry name" value="MTVERTEBRATE"/>
</dbReference>
<proteinExistence type="inferred from homology"/>
<accession>A0A8D0EXL8</accession>
<dbReference type="GO" id="GO:0006882">
    <property type="term" value="P:intracellular zinc ion homeostasis"/>
    <property type="evidence" value="ECO:0007669"/>
    <property type="project" value="TreeGrafter"/>
</dbReference>
<evidence type="ECO:0000313" key="6">
    <source>
        <dbReference type="Proteomes" id="UP000694551"/>
    </source>
</evidence>
<reference evidence="5" key="2">
    <citation type="submission" date="2025-09" db="UniProtKB">
        <authorList>
            <consortium name="Ensembl"/>
        </authorList>
    </citation>
    <scope>IDENTIFICATION</scope>
</reference>
<dbReference type="GO" id="GO:0071276">
    <property type="term" value="P:cellular response to cadmium ion"/>
    <property type="evidence" value="ECO:0007669"/>
    <property type="project" value="TreeGrafter"/>
</dbReference>
<keyword evidence="2" id="KW-0479">Metal-binding</keyword>
<dbReference type="InterPro" id="IPR023587">
    <property type="entry name" value="Metalthion_dom_sf_vert"/>
</dbReference>
<dbReference type="AlphaFoldDB" id="A0A8D0EXL8"/>
<dbReference type="GO" id="GO:0070555">
    <property type="term" value="P:response to interleukin-1"/>
    <property type="evidence" value="ECO:0007669"/>
    <property type="project" value="UniProtKB-ARBA"/>
</dbReference>
<keyword evidence="3" id="KW-0480">Metal-thiolate cluster</keyword>
<feature type="compositionally biased region" description="Basic and acidic residues" evidence="4">
    <location>
        <begin position="19"/>
        <end position="30"/>
    </location>
</feature>
<dbReference type="GO" id="GO:0071280">
    <property type="term" value="P:cellular response to copper ion"/>
    <property type="evidence" value="ECO:0007669"/>
    <property type="project" value="TreeGrafter"/>
</dbReference>
<dbReference type="InterPro" id="IPR017854">
    <property type="entry name" value="Metalthion_dom_sf"/>
</dbReference>
<protein>
    <submittedName>
        <fullName evidence="5">Metallothionein 3</fullName>
    </submittedName>
</protein>
<dbReference type="Proteomes" id="UP000694551">
    <property type="component" value="Unplaced"/>
</dbReference>
<evidence type="ECO:0000256" key="3">
    <source>
        <dbReference type="ARBA" id="ARBA00022851"/>
    </source>
</evidence>
<dbReference type="Pfam" id="PF00131">
    <property type="entry name" value="Metallothio"/>
    <property type="match status" value="1"/>
</dbReference>
<evidence type="ECO:0000313" key="5">
    <source>
        <dbReference type="Ensembl" id="ENSSOCP00000008256.1"/>
    </source>
</evidence>
<evidence type="ECO:0000256" key="1">
    <source>
        <dbReference type="ARBA" id="ARBA00007283"/>
    </source>
</evidence>
<dbReference type="PANTHER" id="PTHR23299:SF24">
    <property type="entry name" value="METALLOTHIONEIN-1X"/>
    <property type="match status" value="1"/>
</dbReference>